<evidence type="ECO:0000313" key="1">
    <source>
        <dbReference type="EMBL" id="AAK39858.1"/>
    </source>
</evidence>
<dbReference type="Proteomes" id="UP000242167">
    <property type="component" value="Nucleomorph 1"/>
</dbReference>
<geneLocation type="nucleomorph" evidence="1"/>
<reference evidence="1 2" key="1">
    <citation type="journal article" date="2001" name="Nature">
        <title>The highly reduced genome of an enslaved algal nucleus.</title>
        <authorList>
            <person name="Douglas S."/>
            <person name="Zauner S."/>
            <person name="Fraunholz M."/>
            <person name="Beaton M."/>
            <person name="Penny S."/>
            <person name="Deng L."/>
            <person name="Wu X."/>
            <person name="Reith M."/>
            <person name="Cavalier-Smith T."/>
            <person name="Maier U."/>
        </authorList>
    </citation>
    <scope>NUCLEOTIDE SEQUENCE [LARGE SCALE GENOMIC DNA]</scope>
</reference>
<protein>
    <submittedName>
        <fullName evidence="1">Uncharacterized protein</fullName>
    </submittedName>
</protein>
<sequence>MENHINLTLLNIIHLISYGMKLKIRLFLQNIKYKKSAKNKYLISIIKFQNLRFIENLRYVSIYFLLFSLTNNKKFFLIKYIDFALVIFSEIFYSSLEFKIFSYLNIEIKPRVQKIFYIGLILKKILINQILNQKLYRSISLDILKLVFITKLMYSDDLNDFINDHINKKIYFFEDFLTTYLIDKFFNLNNVIRNFITVNNYIVYYNELFKLKKKNLRYKNIIINIEQTLLKRFVFSDDSDQLSYLKKFFSLNIKNYLFKKSILFIQIKNRLKNKFISSFKNLKTPIFLKLKKKKKLFGNKLIESFFRIKNQINNFSIEFFSKDIIDAFLLNSYFKQTKIISMHNYLPTKLQKTIQYLLNIVKYLVFIQFISLKRDFLKLSYYFHDNSFFKKNLKVINIYRINFFIKRNSSKINTKIGYYCNFFLLVLKTSFSVKLVKSRFLRDNKNENSRLNLIFKRNYLT</sequence>
<name>Q98RU1_GUITH</name>
<evidence type="ECO:0000313" key="2">
    <source>
        <dbReference type="Proteomes" id="UP000242167"/>
    </source>
</evidence>
<keyword evidence="1" id="KW-0542">Nucleomorph</keyword>
<organism evidence="1 2">
    <name type="scientific">Guillardia theta</name>
    <name type="common">Cryptophyte</name>
    <name type="synonym">Cryptomonas phi</name>
    <dbReference type="NCBI Taxonomy" id="55529"/>
    <lineage>
        <taxon>Eukaryota</taxon>
        <taxon>Cryptophyceae</taxon>
        <taxon>Pyrenomonadales</taxon>
        <taxon>Geminigeraceae</taxon>
        <taxon>Guillardia</taxon>
    </lineage>
</organism>
<dbReference type="GeneID" id="857346"/>
<gene>
    <name evidence="1" type="primary">orf461</name>
</gene>
<dbReference type="EMBL" id="AF165818">
    <property type="protein sequence ID" value="AAK39858.1"/>
    <property type="molecule type" value="Genomic_DNA"/>
</dbReference>
<dbReference type="PIR" id="H90090">
    <property type="entry name" value="H90090"/>
</dbReference>
<dbReference type="AlphaFoldDB" id="Q98RU1"/>
<proteinExistence type="predicted"/>
<dbReference type="RefSeq" id="XP_001713563.1">
    <property type="nucleotide sequence ID" value="XM_001713511.1"/>
</dbReference>
<accession>Q98RU1</accession>